<organism evidence="6 7">
    <name type="scientific">Micromonospora rosaria</name>
    <dbReference type="NCBI Taxonomy" id="47874"/>
    <lineage>
        <taxon>Bacteria</taxon>
        <taxon>Bacillati</taxon>
        <taxon>Actinomycetota</taxon>
        <taxon>Actinomycetes</taxon>
        <taxon>Micromonosporales</taxon>
        <taxon>Micromonosporaceae</taxon>
        <taxon>Micromonospora</taxon>
    </lineage>
</organism>
<dbReference type="Gene3D" id="1.10.10.10">
    <property type="entry name" value="Winged helix-like DNA-binding domain superfamily/Winged helix DNA-binding domain"/>
    <property type="match status" value="1"/>
</dbReference>
<feature type="region of interest" description="Disordered" evidence="4">
    <location>
        <begin position="253"/>
        <end position="277"/>
    </location>
</feature>
<evidence type="ECO:0000313" key="7">
    <source>
        <dbReference type="Proteomes" id="UP000070620"/>
    </source>
</evidence>
<feature type="domain" description="HTH gntR-type" evidence="5">
    <location>
        <begin position="1"/>
        <end position="66"/>
    </location>
</feature>
<dbReference type="InterPro" id="IPR050679">
    <property type="entry name" value="Bact_HTH_transcr_reg"/>
</dbReference>
<dbReference type="SUPFAM" id="SSF46785">
    <property type="entry name" value="Winged helix' DNA-binding domain"/>
    <property type="match status" value="1"/>
</dbReference>
<dbReference type="PANTHER" id="PTHR44846">
    <property type="entry name" value="MANNOSYL-D-GLYCERATE TRANSPORT/METABOLISM SYSTEM REPRESSOR MNGR-RELATED"/>
    <property type="match status" value="1"/>
</dbReference>
<evidence type="ECO:0000259" key="5">
    <source>
        <dbReference type="PROSITE" id="PS50949"/>
    </source>
</evidence>
<accession>A0A136PMD1</accession>
<dbReference type="PANTHER" id="PTHR44846:SF1">
    <property type="entry name" value="MANNOSYL-D-GLYCERATE TRANSPORT_METABOLISM SYSTEM REPRESSOR MNGR-RELATED"/>
    <property type="match status" value="1"/>
</dbReference>
<protein>
    <recommendedName>
        <fullName evidence="5">HTH gntR-type domain-containing protein</fullName>
    </recommendedName>
</protein>
<dbReference type="SMART" id="SM00866">
    <property type="entry name" value="UTRA"/>
    <property type="match status" value="1"/>
</dbReference>
<proteinExistence type="predicted"/>
<evidence type="ECO:0000256" key="4">
    <source>
        <dbReference type="SAM" id="MobiDB-lite"/>
    </source>
</evidence>
<dbReference type="SMART" id="SM00345">
    <property type="entry name" value="HTH_GNTR"/>
    <property type="match status" value="1"/>
</dbReference>
<dbReference type="AlphaFoldDB" id="A0A136PMD1"/>
<sequence>MDEAEATLRGLITEYQRTGITRLPPEQRLCELVGASRTTLRDALSRLEAAGEIVRRRRVGTLITAPTRAAHAGSLAYPVDLILSLSDFLAEAGADFAVRAVTIIRETADADDIARLGVDHDAAVYRAVRLYEVEGRAAARLEHRLPASIGGHQVRINALTDGITTFLRETEDIRLIRSDHTITAEAAGEALAAELEVPPGAPLLVIDCQLYATGSHAVATGRLVFRPDVLCLTASADPALSASRRAGTFGLTALTGGRPAGDGAGGGVPGRREPVHS</sequence>
<dbReference type="InterPro" id="IPR000524">
    <property type="entry name" value="Tscrpt_reg_HTH_GntR"/>
</dbReference>
<dbReference type="InterPro" id="IPR036388">
    <property type="entry name" value="WH-like_DNA-bd_sf"/>
</dbReference>
<dbReference type="Proteomes" id="UP000070620">
    <property type="component" value="Unassembled WGS sequence"/>
</dbReference>
<dbReference type="GO" id="GO:0045892">
    <property type="term" value="P:negative regulation of DNA-templated transcription"/>
    <property type="evidence" value="ECO:0007669"/>
    <property type="project" value="TreeGrafter"/>
</dbReference>
<reference evidence="6 7" key="1">
    <citation type="submission" date="2016-01" db="EMBL/GenBank/DDBJ databases">
        <title>Whole genome sequence and analysis of Micromonospora rosaria DSM 803, which can produce antibacterial substance rosamicin.</title>
        <authorList>
            <person name="Yang H."/>
            <person name="He X."/>
            <person name="Zhu D."/>
        </authorList>
    </citation>
    <scope>NUCLEOTIDE SEQUENCE [LARGE SCALE GENOMIC DNA]</scope>
    <source>
        <strain evidence="6 7">DSM 803</strain>
    </source>
</reference>
<evidence type="ECO:0000256" key="3">
    <source>
        <dbReference type="ARBA" id="ARBA00023163"/>
    </source>
</evidence>
<keyword evidence="7" id="KW-1185">Reference proteome</keyword>
<dbReference type="PROSITE" id="PS50949">
    <property type="entry name" value="HTH_GNTR"/>
    <property type="match status" value="1"/>
</dbReference>
<dbReference type="Pfam" id="PF07702">
    <property type="entry name" value="UTRA"/>
    <property type="match status" value="1"/>
</dbReference>
<dbReference type="PRINTS" id="PR00035">
    <property type="entry name" value="HTHGNTR"/>
</dbReference>
<dbReference type="InterPro" id="IPR036390">
    <property type="entry name" value="WH_DNA-bd_sf"/>
</dbReference>
<comment type="caution">
    <text evidence="6">The sequence shown here is derived from an EMBL/GenBank/DDBJ whole genome shotgun (WGS) entry which is preliminary data.</text>
</comment>
<dbReference type="InterPro" id="IPR011663">
    <property type="entry name" value="UTRA"/>
</dbReference>
<dbReference type="Pfam" id="PF00392">
    <property type="entry name" value="GntR"/>
    <property type="match status" value="1"/>
</dbReference>
<evidence type="ECO:0000256" key="2">
    <source>
        <dbReference type="ARBA" id="ARBA00023125"/>
    </source>
</evidence>
<keyword evidence="3" id="KW-0804">Transcription</keyword>
<gene>
    <name evidence="6" type="ORF">AWW66_23190</name>
</gene>
<keyword evidence="2" id="KW-0238">DNA-binding</keyword>
<dbReference type="EMBL" id="LRQV01000104">
    <property type="protein sequence ID" value="KXK59619.1"/>
    <property type="molecule type" value="Genomic_DNA"/>
</dbReference>
<dbReference type="SUPFAM" id="SSF64288">
    <property type="entry name" value="Chorismate lyase-like"/>
    <property type="match status" value="1"/>
</dbReference>
<dbReference type="InterPro" id="IPR028978">
    <property type="entry name" value="Chorismate_lyase_/UTRA_dom_sf"/>
</dbReference>
<evidence type="ECO:0000313" key="6">
    <source>
        <dbReference type="EMBL" id="KXK59619.1"/>
    </source>
</evidence>
<dbReference type="GO" id="GO:0003700">
    <property type="term" value="F:DNA-binding transcription factor activity"/>
    <property type="evidence" value="ECO:0007669"/>
    <property type="project" value="InterPro"/>
</dbReference>
<evidence type="ECO:0000256" key="1">
    <source>
        <dbReference type="ARBA" id="ARBA00023015"/>
    </source>
</evidence>
<name>A0A136PMD1_9ACTN</name>
<dbReference type="Gene3D" id="3.40.1410.10">
    <property type="entry name" value="Chorismate lyase-like"/>
    <property type="match status" value="1"/>
</dbReference>
<keyword evidence="1" id="KW-0805">Transcription regulation</keyword>
<feature type="compositionally biased region" description="Gly residues" evidence="4">
    <location>
        <begin position="258"/>
        <end position="269"/>
    </location>
</feature>
<dbReference type="GO" id="GO:0003677">
    <property type="term" value="F:DNA binding"/>
    <property type="evidence" value="ECO:0007669"/>
    <property type="project" value="UniProtKB-KW"/>
</dbReference>